<dbReference type="Pfam" id="PF01728">
    <property type="entry name" value="FtsJ"/>
    <property type="match status" value="1"/>
</dbReference>
<keyword evidence="5" id="KW-0489">Methyltransferase</keyword>
<dbReference type="NCBIfam" id="TIGR00478">
    <property type="entry name" value="tly"/>
    <property type="match status" value="1"/>
</dbReference>
<evidence type="ECO:0000259" key="4">
    <source>
        <dbReference type="SMART" id="SM00363"/>
    </source>
</evidence>
<sequence length="254" mass="26751">MNIMSEPRRRLDQMLIERGIFPSRAKARAAIEGALIHVDGKLVTKGAQMVGEHVTIDVDPSAHLYVSRGALKLEHALKNFAINPVGLDCLDIGASTGGFTQVLLAHGARHVTAVDVGHGQLAAELASDPRVTSLENLNAKDLTVGHLSHEVDLIVADVSFISLTKALPAALALATPGARLIALIKPQFEVGKGKVGKGGIVRDVALHAEACETVTGWLAALPGWRVLGVTDSPIEGGDGNREFLVAAVLDRKNT</sequence>
<dbReference type="GO" id="GO:0008168">
    <property type="term" value="F:methyltransferase activity"/>
    <property type="evidence" value="ECO:0007669"/>
    <property type="project" value="UniProtKB-KW"/>
</dbReference>
<gene>
    <name evidence="5" type="ORF">F2P47_10630</name>
</gene>
<protein>
    <submittedName>
        <fullName evidence="5">TlyA family rRNA (Cytidine-2'-O)-methyltransferase</fullName>
    </submittedName>
</protein>
<dbReference type="InterPro" id="IPR002942">
    <property type="entry name" value="S4_RNA-bd"/>
</dbReference>
<evidence type="ECO:0000256" key="3">
    <source>
        <dbReference type="PROSITE-ProRule" id="PRU00182"/>
    </source>
</evidence>
<evidence type="ECO:0000256" key="2">
    <source>
        <dbReference type="ARBA" id="ARBA00029460"/>
    </source>
</evidence>
<comment type="caution">
    <text evidence="5">The sequence shown here is derived from an EMBL/GenBank/DDBJ whole genome shotgun (WGS) entry which is preliminary data.</text>
</comment>
<dbReference type="Gene3D" id="3.40.50.150">
    <property type="entry name" value="Vaccinia Virus protein VP39"/>
    <property type="match status" value="1"/>
</dbReference>
<dbReference type="CDD" id="cd00165">
    <property type="entry name" value="S4"/>
    <property type="match status" value="1"/>
</dbReference>
<dbReference type="GO" id="GO:0003723">
    <property type="term" value="F:RNA binding"/>
    <property type="evidence" value="ECO:0007669"/>
    <property type="project" value="UniProtKB-KW"/>
</dbReference>
<dbReference type="InterPro" id="IPR036986">
    <property type="entry name" value="S4_RNA-bd_sf"/>
</dbReference>
<organism evidence="5 6">
    <name type="scientific">Parvibaculum sedimenti</name>
    <dbReference type="NCBI Taxonomy" id="2608632"/>
    <lineage>
        <taxon>Bacteria</taxon>
        <taxon>Pseudomonadati</taxon>
        <taxon>Pseudomonadota</taxon>
        <taxon>Alphaproteobacteria</taxon>
        <taxon>Hyphomicrobiales</taxon>
        <taxon>Parvibaculaceae</taxon>
        <taxon>Parvibaculum</taxon>
    </lineage>
</organism>
<dbReference type="InterPro" id="IPR029063">
    <property type="entry name" value="SAM-dependent_MTases_sf"/>
</dbReference>
<evidence type="ECO:0000256" key="1">
    <source>
        <dbReference type="ARBA" id="ARBA00022884"/>
    </source>
</evidence>
<name>A0A6N6VMN3_9HYPH</name>
<dbReference type="PANTHER" id="PTHR32319">
    <property type="entry name" value="BACTERIAL HEMOLYSIN-LIKE PROTEIN"/>
    <property type="match status" value="1"/>
</dbReference>
<dbReference type="SUPFAM" id="SSF53335">
    <property type="entry name" value="S-adenosyl-L-methionine-dependent methyltransferases"/>
    <property type="match status" value="1"/>
</dbReference>
<keyword evidence="5" id="KW-0808">Transferase</keyword>
<accession>A0A6N6VMN3</accession>
<dbReference type="SMART" id="SM00363">
    <property type="entry name" value="S4"/>
    <property type="match status" value="1"/>
</dbReference>
<reference evidence="5 6" key="1">
    <citation type="submission" date="2019-09" db="EMBL/GenBank/DDBJ databases">
        <title>Parvibaculum sedimenti sp. nov., isolated from sediment.</title>
        <authorList>
            <person name="Wang Y."/>
        </authorList>
    </citation>
    <scope>NUCLEOTIDE SEQUENCE [LARGE SCALE GENOMIC DNA]</scope>
    <source>
        <strain evidence="5 6">HXT-9</strain>
    </source>
</reference>
<dbReference type="AlphaFoldDB" id="A0A6N6VMN3"/>
<feature type="domain" description="RNA-binding S4" evidence="4">
    <location>
        <begin position="9"/>
        <end position="74"/>
    </location>
</feature>
<dbReference type="Pfam" id="PF01479">
    <property type="entry name" value="S4"/>
    <property type="match status" value="1"/>
</dbReference>
<dbReference type="PROSITE" id="PS50889">
    <property type="entry name" value="S4"/>
    <property type="match status" value="1"/>
</dbReference>
<dbReference type="CDD" id="cd02440">
    <property type="entry name" value="AdoMet_MTases"/>
    <property type="match status" value="1"/>
</dbReference>
<dbReference type="Proteomes" id="UP000468901">
    <property type="component" value="Unassembled WGS sequence"/>
</dbReference>
<dbReference type="InterPro" id="IPR002877">
    <property type="entry name" value="RNA_MeTrfase_FtsJ_dom"/>
</dbReference>
<dbReference type="Gene3D" id="3.10.290.10">
    <property type="entry name" value="RNA-binding S4 domain"/>
    <property type="match status" value="1"/>
</dbReference>
<dbReference type="SUPFAM" id="SSF55174">
    <property type="entry name" value="Alpha-L RNA-binding motif"/>
    <property type="match status" value="1"/>
</dbReference>
<keyword evidence="1 3" id="KW-0694">RNA-binding</keyword>
<dbReference type="PIRSF" id="PIRSF005578">
    <property type="entry name" value="TlyA"/>
    <property type="match status" value="1"/>
</dbReference>
<comment type="similarity">
    <text evidence="2">Belongs to the TlyA family.</text>
</comment>
<dbReference type="InterPro" id="IPR004538">
    <property type="entry name" value="Hemolysin_A/TlyA"/>
</dbReference>
<dbReference type="GO" id="GO:0032259">
    <property type="term" value="P:methylation"/>
    <property type="evidence" value="ECO:0007669"/>
    <property type="project" value="UniProtKB-KW"/>
</dbReference>
<evidence type="ECO:0000313" key="5">
    <source>
        <dbReference type="EMBL" id="KAB7739951.1"/>
    </source>
</evidence>
<dbReference type="EMBL" id="WESC01000008">
    <property type="protein sequence ID" value="KAB7739951.1"/>
    <property type="molecule type" value="Genomic_DNA"/>
</dbReference>
<keyword evidence="6" id="KW-1185">Reference proteome</keyword>
<proteinExistence type="inferred from homology"/>
<evidence type="ECO:0000313" key="6">
    <source>
        <dbReference type="Proteomes" id="UP000468901"/>
    </source>
</evidence>
<dbReference type="PANTHER" id="PTHR32319:SF0">
    <property type="entry name" value="BACTERIAL HEMOLYSIN-LIKE PROTEIN"/>
    <property type="match status" value="1"/>
</dbReference>
<dbReference type="InterPro" id="IPR047048">
    <property type="entry name" value="TlyA"/>
</dbReference>